<evidence type="ECO:0000259" key="1">
    <source>
        <dbReference type="SMART" id="SM00484"/>
    </source>
</evidence>
<evidence type="ECO:0000313" key="3">
    <source>
        <dbReference type="Proteomes" id="UP001215598"/>
    </source>
</evidence>
<keyword evidence="3" id="KW-1185">Reference proteome</keyword>
<dbReference type="InterPro" id="IPR029060">
    <property type="entry name" value="PIN-like_dom_sf"/>
</dbReference>
<proteinExistence type="predicted"/>
<accession>A0AAD7HZV8</accession>
<dbReference type="AlphaFoldDB" id="A0AAD7HZV8"/>
<reference evidence="2" key="1">
    <citation type="submission" date="2023-03" db="EMBL/GenBank/DDBJ databases">
        <title>Massive genome expansion in bonnet fungi (Mycena s.s.) driven by repeated elements and novel gene families across ecological guilds.</title>
        <authorList>
            <consortium name="Lawrence Berkeley National Laboratory"/>
            <person name="Harder C.B."/>
            <person name="Miyauchi S."/>
            <person name="Viragh M."/>
            <person name="Kuo A."/>
            <person name="Thoen E."/>
            <person name="Andreopoulos B."/>
            <person name="Lu D."/>
            <person name="Skrede I."/>
            <person name="Drula E."/>
            <person name="Henrissat B."/>
            <person name="Morin E."/>
            <person name="Kohler A."/>
            <person name="Barry K."/>
            <person name="LaButti K."/>
            <person name="Morin E."/>
            <person name="Salamov A."/>
            <person name="Lipzen A."/>
            <person name="Mereny Z."/>
            <person name="Hegedus B."/>
            <person name="Baldrian P."/>
            <person name="Stursova M."/>
            <person name="Weitz H."/>
            <person name="Taylor A."/>
            <person name="Grigoriev I.V."/>
            <person name="Nagy L.G."/>
            <person name="Martin F."/>
            <person name="Kauserud H."/>
        </authorList>
    </citation>
    <scope>NUCLEOTIDE SEQUENCE</scope>
    <source>
        <strain evidence="2">CBHHK182m</strain>
    </source>
</reference>
<dbReference type="PRINTS" id="PR00853">
    <property type="entry name" value="XPGRADSUPER"/>
</dbReference>
<dbReference type="Gene3D" id="3.40.50.1010">
    <property type="entry name" value="5'-nuclease"/>
    <property type="match status" value="2"/>
</dbReference>
<protein>
    <submittedName>
        <fullName evidence="2">PIN domain-like protein</fullName>
    </submittedName>
</protein>
<dbReference type="GO" id="GO:0006281">
    <property type="term" value="P:DNA repair"/>
    <property type="evidence" value="ECO:0007669"/>
    <property type="project" value="UniProtKB-ARBA"/>
</dbReference>
<gene>
    <name evidence="2" type="ORF">B0H16DRAFT_202083</name>
</gene>
<evidence type="ECO:0000313" key="2">
    <source>
        <dbReference type="EMBL" id="KAJ7731488.1"/>
    </source>
</evidence>
<dbReference type="Proteomes" id="UP001215598">
    <property type="component" value="Unassembled WGS sequence"/>
</dbReference>
<dbReference type="PANTHER" id="PTHR11081:SF75">
    <property type="entry name" value="ENDONUCLEASE, PUTATIVE (AFU_ORTHOLOGUE AFUA_3G13260)-RELATED"/>
    <property type="match status" value="1"/>
</dbReference>
<dbReference type="Pfam" id="PF00867">
    <property type="entry name" value="XPG_I"/>
    <property type="match status" value="1"/>
</dbReference>
<dbReference type="SUPFAM" id="SSF47807">
    <property type="entry name" value="5' to 3' exonuclease, C-terminal subdomain"/>
    <property type="match status" value="1"/>
</dbReference>
<sequence length="330" mass="36185">MILQPAAETKSILSLSTIYGFRANNRGLRTFVLGDDISIRINAVIAALQTAGVFYPPTAGQKLALEKIFYQLCNLSRAPITLVFVFDGSGRPSIKRGTRVIARPLWLIEHLKKMITSFGFYFYDAPGEAEAELAQLNAEGRIDGILTEDSDAFVFGARLVIRTLGPSVEHNSILYSADSIENTDAVSLDREGLLLCILLLGGEYDAGVPGVGPKIARALALLGFGHDLVNILDNFTGGQLNWQIIVWRNRLREELRTNARGRLGQRQPRLAERIPDSFPSLRVADLYLNPVTSASPQHIGPMPGFNSWRPQEPNIFGLSSLCSFLFGGNG</sequence>
<dbReference type="InterPro" id="IPR006084">
    <property type="entry name" value="XPG/Rad2"/>
</dbReference>
<dbReference type="InterPro" id="IPR006086">
    <property type="entry name" value="XPG-I_dom"/>
</dbReference>
<dbReference type="PANTHER" id="PTHR11081">
    <property type="entry name" value="FLAP ENDONUCLEASE FAMILY MEMBER"/>
    <property type="match status" value="1"/>
</dbReference>
<comment type="caution">
    <text evidence="2">The sequence shown here is derived from an EMBL/GenBank/DDBJ whole genome shotgun (WGS) entry which is preliminary data.</text>
</comment>
<dbReference type="CDD" id="cd09870">
    <property type="entry name" value="PIN_YEN1"/>
    <property type="match status" value="1"/>
</dbReference>
<dbReference type="GO" id="GO:0017108">
    <property type="term" value="F:5'-flap endonuclease activity"/>
    <property type="evidence" value="ECO:0007669"/>
    <property type="project" value="TreeGrafter"/>
</dbReference>
<organism evidence="2 3">
    <name type="scientific">Mycena metata</name>
    <dbReference type="NCBI Taxonomy" id="1033252"/>
    <lineage>
        <taxon>Eukaryota</taxon>
        <taxon>Fungi</taxon>
        <taxon>Dikarya</taxon>
        <taxon>Basidiomycota</taxon>
        <taxon>Agaricomycotina</taxon>
        <taxon>Agaricomycetes</taxon>
        <taxon>Agaricomycetidae</taxon>
        <taxon>Agaricales</taxon>
        <taxon>Marasmiineae</taxon>
        <taxon>Mycenaceae</taxon>
        <taxon>Mycena</taxon>
    </lineage>
</organism>
<dbReference type="SUPFAM" id="SSF88723">
    <property type="entry name" value="PIN domain-like"/>
    <property type="match status" value="1"/>
</dbReference>
<dbReference type="InterPro" id="IPR036279">
    <property type="entry name" value="5-3_exonuclease_C_sf"/>
</dbReference>
<dbReference type="EMBL" id="JARKIB010000152">
    <property type="protein sequence ID" value="KAJ7731488.1"/>
    <property type="molecule type" value="Genomic_DNA"/>
</dbReference>
<name>A0AAD7HZV8_9AGAR</name>
<feature type="domain" description="XPG-I" evidence="1">
    <location>
        <begin position="116"/>
        <end position="188"/>
    </location>
</feature>
<dbReference type="SMART" id="SM00484">
    <property type="entry name" value="XPGI"/>
    <property type="match status" value="1"/>
</dbReference>